<dbReference type="EMBL" id="SZYD01000017">
    <property type="protein sequence ID" value="KAD3067969.1"/>
    <property type="molecule type" value="Genomic_DNA"/>
</dbReference>
<evidence type="ECO:0000256" key="1">
    <source>
        <dbReference type="ARBA" id="ARBA00005234"/>
    </source>
</evidence>
<dbReference type="Proteomes" id="UP000326396">
    <property type="component" value="Linkage Group LG7"/>
</dbReference>
<comment type="caution">
    <text evidence="6">The sequence shown here is derived from an EMBL/GenBank/DDBJ whole genome shotgun (WGS) entry which is preliminary data.</text>
</comment>
<evidence type="ECO:0000313" key="7">
    <source>
        <dbReference type="Proteomes" id="UP000326396"/>
    </source>
</evidence>
<dbReference type="Pfam" id="PF02902">
    <property type="entry name" value="Peptidase_C48"/>
    <property type="match status" value="1"/>
</dbReference>
<dbReference type="Gene3D" id="3.40.395.10">
    <property type="entry name" value="Adenoviral Proteinase, Chain A"/>
    <property type="match status" value="1"/>
</dbReference>
<protein>
    <recommendedName>
        <fullName evidence="5">Ubiquitin-like protease family profile domain-containing protein</fullName>
    </recommendedName>
</protein>
<keyword evidence="3" id="KW-0378">Hydrolase</keyword>
<dbReference type="InterPro" id="IPR038765">
    <property type="entry name" value="Papain-like_cys_pep_sf"/>
</dbReference>
<comment type="similarity">
    <text evidence="1">Belongs to the peptidase C48 family.</text>
</comment>
<accession>A0A5N6M233</accession>
<proteinExistence type="inferred from homology"/>
<reference evidence="6 7" key="1">
    <citation type="submission" date="2019-05" db="EMBL/GenBank/DDBJ databases">
        <title>Mikania micrantha, genome provides insights into the molecular mechanism of rapid growth.</title>
        <authorList>
            <person name="Liu B."/>
        </authorList>
    </citation>
    <scope>NUCLEOTIDE SEQUENCE [LARGE SCALE GENOMIC DNA]</scope>
    <source>
        <strain evidence="6">NLD-2019</strain>
        <tissue evidence="6">Leaf</tissue>
    </source>
</reference>
<gene>
    <name evidence="6" type="ORF">E3N88_35849</name>
</gene>
<evidence type="ECO:0000256" key="2">
    <source>
        <dbReference type="ARBA" id="ARBA00022670"/>
    </source>
</evidence>
<dbReference type="GO" id="GO:0008234">
    <property type="term" value="F:cysteine-type peptidase activity"/>
    <property type="evidence" value="ECO:0007669"/>
    <property type="project" value="InterPro"/>
</dbReference>
<evidence type="ECO:0000313" key="6">
    <source>
        <dbReference type="EMBL" id="KAD3067969.1"/>
    </source>
</evidence>
<dbReference type="AlphaFoldDB" id="A0A5N6M233"/>
<dbReference type="SUPFAM" id="SSF54001">
    <property type="entry name" value="Cysteine proteinases"/>
    <property type="match status" value="1"/>
</dbReference>
<dbReference type="GO" id="GO:0006508">
    <property type="term" value="P:proteolysis"/>
    <property type="evidence" value="ECO:0007669"/>
    <property type="project" value="UniProtKB-KW"/>
</dbReference>
<feature type="domain" description="Ubiquitin-like protease family profile" evidence="5">
    <location>
        <begin position="287"/>
        <end position="422"/>
    </location>
</feature>
<organism evidence="6 7">
    <name type="scientific">Mikania micrantha</name>
    <name type="common">bitter vine</name>
    <dbReference type="NCBI Taxonomy" id="192012"/>
    <lineage>
        <taxon>Eukaryota</taxon>
        <taxon>Viridiplantae</taxon>
        <taxon>Streptophyta</taxon>
        <taxon>Embryophyta</taxon>
        <taxon>Tracheophyta</taxon>
        <taxon>Spermatophyta</taxon>
        <taxon>Magnoliopsida</taxon>
        <taxon>eudicotyledons</taxon>
        <taxon>Gunneridae</taxon>
        <taxon>Pentapetalae</taxon>
        <taxon>asterids</taxon>
        <taxon>campanulids</taxon>
        <taxon>Asterales</taxon>
        <taxon>Asteraceae</taxon>
        <taxon>Asteroideae</taxon>
        <taxon>Heliantheae alliance</taxon>
        <taxon>Eupatorieae</taxon>
        <taxon>Mikania</taxon>
    </lineage>
</organism>
<name>A0A5N6M233_9ASTR</name>
<dbReference type="InterPro" id="IPR003653">
    <property type="entry name" value="Peptidase_C48_C"/>
</dbReference>
<feature type="region of interest" description="Disordered" evidence="4">
    <location>
        <begin position="135"/>
        <end position="166"/>
    </location>
</feature>
<evidence type="ECO:0000259" key="5">
    <source>
        <dbReference type="Pfam" id="PF02902"/>
    </source>
</evidence>
<evidence type="ECO:0000256" key="4">
    <source>
        <dbReference type="SAM" id="MobiDB-lite"/>
    </source>
</evidence>
<keyword evidence="7" id="KW-1185">Reference proteome</keyword>
<sequence>MSTFTDPIDILDDNDLSFFFNVVQNNPFEMFKLYVIEEQGVGSSGLKPITGSNEIPISLGSSTGIPVYGFEEKKNFFGFDLNNPPPVEHDDFDFSKKQQYFEPFPESIPKNIKKGDEVHPAPKSSAWILNKFRSRPSNTGPSSSNNEIPPQIPNPPKNPTVDNNLSGRKRSWAIPDDECDNWSEDVIEFLKHGDTPFCYSAVFFRDVKLDKLFWGTLLGERNYGRLNEMHVEGWTGRLMTWRRREMEKNPSNDFRWSILPPQFFDVLVSSITKNALCYGNGKMRPYPSFFDVDYVFMPLCIKNQEWSLVRVDLRNMSMVWYCIESESFGGDKYRSFVLPKLKQMGVYFSALLVNMCFWKKTRQPEGYLVFEVNDDFAQTDVSLAADEGLYVCMLMEHLVTGKPINASGDLKLELKKYRRFMADLMYFWRILPR</sequence>
<dbReference type="OrthoDB" id="1680482at2759"/>
<keyword evidence="2" id="KW-0645">Protease</keyword>
<evidence type="ECO:0000256" key="3">
    <source>
        <dbReference type="ARBA" id="ARBA00022801"/>
    </source>
</evidence>